<dbReference type="SUPFAM" id="SSF50998">
    <property type="entry name" value="Quinoprotein alcohol dehydrogenase-like"/>
    <property type="match status" value="1"/>
</dbReference>
<feature type="repeat" description="WD" evidence="2">
    <location>
        <begin position="1322"/>
        <end position="1353"/>
    </location>
</feature>
<dbReference type="Pfam" id="PF24883">
    <property type="entry name" value="NPHP3_N"/>
    <property type="match status" value="1"/>
</dbReference>
<dbReference type="InterPro" id="IPR056884">
    <property type="entry name" value="NPHP3-like_N"/>
</dbReference>
<dbReference type="SMART" id="SM00320">
    <property type="entry name" value="WD40"/>
    <property type="match status" value="4"/>
</dbReference>
<dbReference type="Gene3D" id="3.40.50.1580">
    <property type="entry name" value="Nucleoside phosphorylase domain"/>
    <property type="match status" value="1"/>
</dbReference>
<dbReference type="InterPro" id="IPR035994">
    <property type="entry name" value="Nucleoside_phosphorylase_sf"/>
</dbReference>
<dbReference type="InterPro" id="IPR011047">
    <property type="entry name" value="Quinoprotein_ADH-like_sf"/>
</dbReference>
<dbReference type="Gene3D" id="2.130.10.10">
    <property type="entry name" value="YVTN repeat-like/Quinoprotein amine dehydrogenase"/>
    <property type="match status" value="4"/>
</dbReference>
<dbReference type="PANTHER" id="PTHR46082:SF11">
    <property type="entry name" value="AAA+ ATPASE DOMAIN-CONTAINING PROTEIN-RELATED"/>
    <property type="match status" value="1"/>
</dbReference>
<reference evidence="4 5" key="1">
    <citation type="submission" date="2019-10" db="EMBL/GenBank/DDBJ databases">
        <authorList>
            <person name="Palmer J.M."/>
        </authorList>
    </citation>
    <scope>NUCLEOTIDE SEQUENCE [LARGE SCALE GENOMIC DNA]</scope>
    <source>
        <strain evidence="4 5">TWF730</strain>
    </source>
</reference>
<sequence>MNYDAEDYTIGWICALPVELAAAVAILDERNPPLPQDKYDNNIYEFGRVGNYNIIIACLPSGIYGLTTAARVVTSMRRSFPSVTAGLMVGIGGGAPSSQHDIRLGDVVVSEPGPGSGGVLQYDFGKTVQRGRFVQTGVLNMPPDIFLKAVSRLKADHMIRKRDHIGDIINTIMENDFMNLEEFMRPHSSTDLLFKSDYDHPDGYVSCDQCDLEQLVERSARSNSQGGGGSCVHYGLIASGNQVMKHGITRDKITQEEGILCFEMEAAGVMNELPSLVIRGVCDYSDSHKAKIWQPYAALAAAAFAKALLLQLPLRVDSARITRGRGHQAPEIDLKLPIAEGAAFGSYDDRDEPECLAGTRVALLDQIQTWVDGTAPEASKVEQIIFWLVGNAGTGKSTISRTVSKGLQENGQLGASFFFKRSEEDRSNGALFFTTIASQLAYHFRGIAPEIQAAIKEDPGLPRKALGEQFEKLIFRPLCGMTAASGGTKSIIVIDALDECKQTTDQKTIIRLLFRLMEIKTVNLRVFLTSRPDLPIRPTFKTMPQGAYESIILHEVPDIQYDIRLFLRHRLSEIRDMRALFQDWPSEDNFKKLVEMASPLFIYAATLCRFIGDENWDPYERLESILEPGTKWQGSQLHKTYLPILDRLTTGQSPDETKRMILEFQQTVGTIVNLMNPLSIPALASLLSLSKNIIAARLRPFSSVLSIPDDPNTDIQVRLFHLSFREFLLDDELQGQSQFWVDKKRSHAMIAGKCLQLMSKALKEDMCGLNHPGILRKKIDNQLVECFLPPELRYACRYWIHHLVQSGDRLISDGPAHEFLREHLLHWLEAMSLCGCLIETLSSIDALASIVDAENGNNLSSLIYDIRRFVTKNRYIIDKAPLQTYSSAIIFIPENSLVKQLYHPKNIVKWVHNPPKVAGGWGPLLQTLEVRDFSHLVISRDGKFLASSSLNAEVVVWDATTGAPLQTLQGGIFHHGDFALSHDGRLLALSSKNYFDVLELATGLLLRRVESPDTVVTMAFSSEFLAIFTLDGEVKLWDVATWELQRTIHIPPVVSSLTSLFFLKFVSEDKVLAWGFDQEIILAGLVAGVKSHRIRCENPGIDNINVILRRINDVSPDGKLAACTSVSSPGVRLWDIDVYSGSKLWGTLITAPERDGSYQKREYYTTFSPSSKRLLSFGGSTFSVWCTSTRALVATLRLDINFGTYVMFLSDRLLVSSGYGVDEIKVFEVSSGATTYIHSTQESEGSDPLKPTAYQGLQAENLEGHIYPHENRPLLVKFFGDGRFIVSLSSLEPSNLMLRDGVTGSLVKKLHCSENLSGEDIITFSPDSRYLASSTGNLTIFLWDLASLTTESTTLATFEVNQGIIREIKFSPDNKALAVRTATSYIYSNAVIRLYSIIAKELLWEEFLQKTDESLLFTSDNKFLIVQAGFPGTGRASSVLNPVTGALLGSLEGYRPFSAAETSPDGRLLALATLPGGLGGSCCVLVYDTSTWTALQEFSGIPRVESITFSADSHSVIINGQSFPSRPNANIVPSHQPFHRAPSDQFDLTLKHDWLRWRGGNILWLPPEYRSPGRNVDVHKNKVALGHRSNSLRGSISIFEINREFKPNTAPRAC</sequence>
<dbReference type="SUPFAM" id="SSF52540">
    <property type="entry name" value="P-loop containing nucleoside triphosphate hydrolases"/>
    <property type="match status" value="1"/>
</dbReference>
<keyword evidence="5" id="KW-1185">Reference proteome</keyword>
<proteinExistence type="predicted"/>
<accession>A0AAV9VUA2</accession>
<dbReference type="InterPro" id="IPR027417">
    <property type="entry name" value="P-loop_NTPase"/>
</dbReference>
<dbReference type="SUPFAM" id="SSF82171">
    <property type="entry name" value="DPP6 N-terminal domain-like"/>
    <property type="match status" value="1"/>
</dbReference>
<evidence type="ECO:0000313" key="4">
    <source>
        <dbReference type="EMBL" id="KAK6363509.1"/>
    </source>
</evidence>
<feature type="domain" description="NACHT" evidence="3">
    <location>
        <begin position="384"/>
        <end position="533"/>
    </location>
</feature>
<dbReference type="PROSITE" id="PS50837">
    <property type="entry name" value="NACHT"/>
    <property type="match status" value="1"/>
</dbReference>
<organism evidence="4 5">
    <name type="scientific">Orbilia blumenaviensis</name>
    <dbReference type="NCBI Taxonomy" id="1796055"/>
    <lineage>
        <taxon>Eukaryota</taxon>
        <taxon>Fungi</taxon>
        <taxon>Dikarya</taxon>
        <taxon>Ascomycota</taxon>
        <taxon>Pezizomycotina</taxon>
        <taxon>Orbiliomycetes</taxon>
        <taxon>Orbiliales</taxon>
        <taxon>Orbiliaceae</taxon>
        <taxon>Orbilia</taxon>
    </lineage>
</organism>
<gene>
    <name evidence="4" type="ORF">TWF730_000940</name>
</gene>
<evidence type="ECO:0000313" key="5">
    <source>
        <dbReference type="Proteomes" id="UP001373714"/>
    </source>
</evidence>
<dbReference type="EMBL" id="JAVHNS010000001">
    <property type="protein sequence ID" value="KAK6363509.1"/>
    <property type="molecule type" value="Genomic_DNA"/>
</dbReference>
<dbReference type="InterPro" id="IPR001680">
    <property type="entry name" value="WD40_rpt"/>
</dbReference>
<dbReference type="PROSITE" id="PS50082">
    <property type="entry name" value="WD_REPEATS_2"/>
    <property type="match status" value="2"/>
</dbReference>
<dbReference type="PANTHER" id="PTHR46082">
    <property type="entry name" value="ATP/GTP-BINDING PROTEIN-RELATED"/>
    <property type="match status" value="1"/>
</dbReference>
<dbReference type="InterPro" id="IPR053137">
    <property type="entry name" value="NLR-like"/>
</dbReference>
<dbReference type="Gene3D" id="3.40.50.300">
    <property type="entry name" value="P-loop containing nucleotide triphosphate hydrolases"/>
    <property type="match status" value="1"/>
</dbReference>
<dbReference type="SUPFAM" id="SSF53167">
    <property type="entry name" value="Purine and uridine phosphorylases"/>
    <property type="match status" value="1"/>
</dbReference>
<dbReference type="GO" id="GO:0003824">
    <property type="term" value="F:catalytic activity"/>
    <property type="evidence" value="ECO:0007669"/>
    <property type="project" value="InterPro"/>
</dbReference>
<protein>
    <recommendedName>
        <fullName evidence="3">NACHT domain-containing protein</fullName>
    </recommendedName>
</protein>
<keyword evidence="2" id="KW-0853">WD repeat</keyword>
<dbReference type="InterPro" id="IPR007111">
    <property type="entry name" value="NACHT_NTPase"/>
</dbReference>
<comment type="caution">
    <text evidence="4">The sequence shown here is derived from an EMBL/GenBank/DDBJ whole genome shotgun (WGS) entry which is preliminary data.</text>
</comment>
<name>A0AAV9VUA2_9PEZI</name>
<keyword evidence="1" id="KW-0677">Repeat</keyword>
<evidence type="ECO:0000259" key="3">
    <source>
        <dbReference type="PROSITE" id="PS50837"/>
    </source>
</evidence>
<feature type="repeat" description="WD" evidence="2">
    <location>
        <begin position="936"/>
        <end position="967"/>
    </location>
</feature>
<dbReference type="InterPro" id="IPR015943">
    <property type="entry name" value="WD40/YVTN_repeat-like_dom_sf"/>
</dbReference>
<evidence type="ECO:0000256" key="2">
    <source>
        <dbReference type="PROSITE-ProRule" id="PRU00221"/>
    </source>
</evidence>
<dbReference type="GO" id="GO:0009116">
    <property type="term" value="P:nucleoside metabolic process"/>
    <property type="evidence" value="ECO:0007669"/>
    <property type="project" value="InterPro"/>
</dbReference>
<dbReference type="Proteomes" id="UP001373714">
    <property type="component" value="Unassembled WGS sequence"/>
</dbReference>
<dbReference type="Pfam" id="PF00400">
    <property type="entry name" value="WD40"/>
    <property type="match status" value="1"/>
</dbReference>
<evidence type="ECO:0000256" key="1">
    <source>
        <dbReference type="ARBA" id="ARBA00022737"/>
    </source>
</evidence>